<dbReference type="EMBL" id="JYDT01000279">
    <property type="protein sequence ID" value="KRY80993.1"/>
    <property type="molecule type" value="Genomic_DNA"/>
</dbReference>
<comment type="caution">
    <text evidence="2">The sequence shown here is derived from an EMBL/GenBank/DDBJ whole genome shotgun (WGS) entry which is preliminary data.</text>
</comment>
<dbReference type="AlphaFoldDB" id="A0A0V1F700"/>
<evidence type="ECO:0000313" key="1">
    <source>
        <dbReference type="EMBL" id="KRY80993.1"/>
    </source>
</evidence>
<reference evidence="2 3" key="1">
    <citation type="submission" date="2015-01" db="EMBL/GenBank/DDBJ databases">
        <title>Evolution of Trichinella species and genotypes.</title>
        <authorList>
            <person name="Korhonen P.K."/>
            <person name="Edoardo P."/>
            <person name="Giuseppe L.R."/>
            <person name="Gasser R.B."/>
        </authorList>
    </citation>
    <scope>NUCLEOTIDE SEQUENCE [LARGE SCALE GENOMIC DNA]</scope>
    <source>
        <strain evidence="2">ISS470</strain>
    </source>
</reference>
<organism evidence="2 3">
    <name type="scientific">Trichinella pseudospiralis</name>
    <name type="common">Parasitic roundworm</name>
    <dbReference type="NCBI Taxonomy" id="6337"/>
    <lineage>
        <taxon>Eukaryota</taxon>
        <taxon>Metazoa</taxon>
        <taxon>Ecdysozoa</taxon>
        <taxon>Nematoda</taxon>
        <taxon>Enoplea</taxon>
        <taxon>Dorylaimia</taxon>
        <taxon>Trichinellida</taxon>
        <taxon>Trichinellidae</taxon>
        <taxon>Trichinella</taxon>
    </lineage>
</organism>
<protein>
    <submittedName>
        <fullName evidence="2">Uncharacterized protein</fullName>
    </submittedName>
</protein>
<sequence length="85" mass="10380">MILFCFCRHQLFENYFFLKFFSLSEIKKSFFKFVKPTDQPAYLLAIFESKLLLVQLTVTHFSLFNNNNIYYDEEEDEEEEDDDDH</sequence>
<dbReference type="Proteomes" id="UP000054995">
    <property type="component" value="Unassembled WGS sequence"/>
</dbReference>
<evidence type="ECO:0000313" key="2">
    <source>
        <dbReference type="EMBL" id="KRY80995.1"/>
    </source>
</evidence>
<accession>A0A0V1F700</accession>
<gene>
    <name evidence="2" type="ORF">T4D_12211</name>
    <name evidence="1" type="ORF">T4D_1915</name>
</gene>
<proteinExistence type="predicted"/>
<keyword evidence="3" id="KW-1185">Reference proteome</keyword>
<evidence type="ECO:0000313" key="3">
    <source>
        <dbReference type="Proteomes" id="UP000054995"/>
    </source>
</evidence>
<name>A0A0V1F700_TRIPS</name>
<dbReference type="EMBL" id="JYDT01000279">
    <property type="protein sequence ID" value="KRY80995.1"/>
    <property type="molecule type" value="Genomic_DNA"/>
</dbReference>